<proteinExistence type="predicted"/>
<evidence type="ECO:0000313" key="2">
    <source>
        <dbReference type="Proteomes" id="UP000789405"/>
    </source>
</evidence>
<accession>A0A9N9JM88</accession>
<feature type="non-terminal residue" evidence="1">
    <location>
        <position position="290"/>
    </location>
</feature>
<protein>
    <submittedName>
        <fullName evidence="1">27839_t:CDS:1</fullName>
    </submittedName>
</protein>
<comment type="caution">
    <text evidence="1">The sequence shown here is derived from an EMBL/GenBank/DDBJ whole genome shotgun (WGS) entry which is preliminary data.</text>
</comment>
<dbReference type="AlphaFoldDB" id="A0A9N9JM88"/>
<feature type="non-terminal residue" evidence="1">
    <location>
        <position position="1"/>
    </location>
</feature>
<keyword evidence="2" id="KW-1185">Reference proteome</keyword>
<sequence>ESTTKRIGHILSIVQKNGSLNINIQRILTFEKLPRKLQSNSRRERSRRGEVWMLDREIDNAIIITKLQAIIKHIKVTILYDNNIMEDILIVIREILYKHNNKWKLRNITYSYKHPSENDINEVYSLDKYIKISLKKQILRRNIKESILSDFKEQIELLLYNSRYLSVDLSRAPSFFKYASFFIEKNNNPIQCCLYVGDFISINFNEDEIFSIVHAIFGYKKNGYYFAFIIIDLFKYTKQIKLECPVYKLRTNNLRRIFSVSMVNITKAVHFVHNHKDDQCVGRNHYFAND</sequence>
<reference evidence="1" key="1">
    <citation type="submission" date="2021-06" db="EMBL/GenBank/DDBJ databases">
        <authorList>
            <person name="Kallberg Y."/>
            <person name="Tangrot J."/>
            <person name="Rosling A."/>
        </authorList>
    </citation>
    <scope>NUCLEOTIDE SEQUENCE</scope>
    <source>
        <strain evidence="1">MA453B</strain>
    </source>
</reference>
<organism evidence="1 2">
    <name type="scientific">Dentiscutata erythropus</name>
    <dbReference type="NCBI Taxonomy" id="1348616"/>
    <lineage>
        <taxon>Eukaryota</taxon>
        <taxon>Fungi</taxon>
        <taxon>Fungi incertae sedis</taxon>
        <taxon>Mucoromycota</taxon>
        <taxon>Glomeromycotina</taxon>
        <taxon>Glomeromycetes</taxon>
        <taxon>Diversisporales</taxon>
        <taxon>Gigasporaceae</taxon>
        <taxon>Dentiscutata</taxon>
    </lineage>
</organism>
<name>A0A9N9JM88_9GLOM</name>
<dbReference type="Proteomes" id="UP000789405">
    <property type="component" value="Unassembled WGS sequence"/>
</dbReference>
<evidence type="ECO:0000313" key="1">
    <source>
        <dbReference type="EMBL" id="CAG8788598.1"/>
    </source>
</evidence>
<gene>
    <name evidence="1" type="ORF">DERYTH_LOCUS20938</name>
</gene>
<dbReference type="EMBL" id="CAJVPY010025675">
    <property type="protein sequence ID" value="CAG8788598.1"/>
    <property type="molecule type" value="Genomic_DNA"/>
</dbReference>